<dbReference type="CDD" id="cd17347">
    <property type="entry name" value="MFS_SLC15A1_2_like"/>
    <property type="match status" value="1"/>
</dbReference>
<feature type="transmembrane region" description="Helical" evidence="11">
    <location>
        <begin position="554"/>
        <end position="578"/>
    </location>
</feature>
<dbReference type="InterPro" id="IPR000109">
    <property type="entry name" value="POT_fam"/>
</dbReference>
<dbReference type="GO" id="GO:0015031">
    <property type="term" value="P:protein transport"/>
    <property type="evidence" value="ECO:0007669"/>
    <property type="project" value="UniProtKB-KW"/>
</dbReference>
<dbReference type="PANTHER" id="PTHR11654">
    <property type="entry name" value="OLIGOPEPTIDE TRANSPORTER-RELATED"/>
    <property type="match status" value="1"/>
</dbReference>
<feature type="transmembrane region" description="Helical" evidence="11">
    <location>
        <begin position="107"/>
        <end position="129"/>
    </location>
</feature>
<comment type="subcellular location">
    <subcellularLocation>
        <location evidence="1 10">Membrane</location>
        <topology evidence="1 10">Multi-pass membrane protein</topology>
    </subcellularLocation>
</comment>
<dbReference type="AlphaFoldDB" id="A0A482VMV7"/>
<keyword evidence="5" id="KW-0571">Peptide transport</keyword>
<dbReference type="InterPro" id="IPR036259">
    <property type="entry name" value="MFS_trans_sf"/>
</dbReference>
<evidence type="ECO:0000256" key="9">
    <source>
        <dbReference type="ARBA" id="ARBA00078114"/>
    </source>
</evidence>
<dbReference type="OrthoDB" id="8904098at2759"/>
<dbReference type="PROSITE" id="PS01023">
    <property type="entry name" value="PTR2_2"/>
    <property type="match status" value="1"/>
</dbReference>
<dbReference type="FunFam" id="1.20.1250.20:FF:000049">
    <property type="entry name" value="Solute carrier family 15 member 2"/>
    <property type="match status" value="1"/>
</dbReference>
<proteinExistence type="inferred from homology"/>
<dbReference type="EMBL" id="QDEB01081484">
    <property type="protein sequence ID" value="RZC34281.1"/>
    <property type="molecule type" value="Genomic_DNA"/>
</dbReference>
<feature type="transmembrane region" description="Helical" evidence="11">
    <location>
        <begin position="141"/>
        <end position="161"/>
    </location>
</feature>
<feature type="transmembrane region" description="Helical" evidence="11">
    <location>
        <begin position="46"/>
        <end position="64"/>
    </location>
</feature>
<evidence type="ECO:0000256" key="2">
    <source>
        <dbReference type="ARBA" id="ARBA00005982"/>
    </source>
</evidence>
<keyword evidence="6" id="KW-0653">Protein transport</keyword>
<feature type="transmembrane region" description="Helical" evidence="11">
    <location>
        <begin position="338"/>
        <end position="359"/>
    </location>
</feature>
<evidence type="ECO:0000256" key="5">
    <source>
        <dbReference type="ARBA" id="ARBA00022856"/>
    </source>
</evidence>
<sequence>HVPYPKSVFFIVSNEFCERFSYYGMRTILSLYLKNILLFSESDSKIIYHTFTMFVYFFPIFGAILSDSFLGKFRTILYVSIVYACGNVVLALSSAEPVGLPQIPFSMIGLLLIAVGTGGIKPCVSAFGGDQFVLPQQEIQLAAFFSMFYFAINAGSLISTFLTPVLREDVKCFGENSCYPLAFAVPGVLMVVSIVIFAAGKPLYKIRKPEGNVVVQVLKCIGHGIKQKIKSNDKVNHWLDRSENKYGKSLVNDVKTTLKVLVLFIPLPIFWALYDQQGSGWTFQATRMDGYIGFYTILPDQMQVVNPLLILIFIPLFTYAIYPAFAKCNFLKTPLQRMVCGGLLTAASFAISAGVSFALEATYPVLPTEGNCQIRIYNPLECNAVITAKPYFVDQEVKAMGYTKLDVNDIQGNITVDFSITGCDQQINYTTGSNFFIAEETPLLYYMLEDKFVRSVDDIDKDDNGMPKIRTLVNKPREDLNLTYWDGRREALTIETSNYDIFTIDPGTYKLDNFDKELHFYLGGVYTVLVSLDDNDEIQNVELYQVTEPNSVHILWLIPQYVVITAGEIMFSITGLEFSYSQAPTSMKSVLTAVFLLTTAIGNLIIVIIESAKIFEKQSADFLLYTGLMVLDMFLFAFMAMKYKYIKKEENNENEELNVKPERKESNAIDNPTFKHNDDRIPYPKPVFLIVVNEFCERFSYYGMRSAVYTVLISLDNNDNIKNVQIYEVIKPNTIHMLWLIPQYLVISIGEIMFSITGLDK</sequence>
<gene>
    <name evidence="12" type="ORF">BDFB_002216</name>
</gene>
<dbReference type="FunFam" id="1.20.1250.20:FF:000379">
    <property type="entry name" value="Uncharacterized protein, isoform A"/>
    <property type="match status" value="1"/>
</dbReference>
<evidence type="ECO:0000256" key="7">
    <source>
        <dbReference type="ARBA" id="ARBA00022989"/>
    </source>
</evidence>
<evidence type="ECO:0000256" key="11">
    <source>
        <dbReference type="SAM" id="Phobius"/>
    </source>
</evidence>
<evidence type="ECO:0000313" key="12">
    <source>
        <dbReference type="EMBL" id="RZC34281.1"/>
    </source>
</evidence>
<feature type="transmembrane region" description="Helical" evidence="11">
    <location>
        <begin position="590"/>
        <end position="610"/>
    </location>
</feature>
<dbReference type="SUPFAM" id="SSF103473">
    <property type="entry name" value="MFS general substrate transporter"/>
    <property type="match status" value="1"/>
</dbReference>
<dbReference type="GO" id="GO:0006857">
    <property type="term" value="P:oligopeptide transport"/>
    <property type="evidence" value="ECO:0007669"/>
    <property type="project" value="InterPro"/>
</dbReference>
<feature type="transmembrane region" description="Helical" evidence="11">
    <location>
        <begin position="256"/>
        <end position="274"/>
    </location>
</feature>
<comment type="caution">
    <text evidence="12">The sequence shown here is derived from an EMBL/GenBank/DDBJ whole genome shotgun (WGS) entry which is preliminary data.</text>
</comment>
<keyword evidence="3 10" id="KW-0813">Transport</keyword>
<protein>
    <recommendedName>
        <fullName evidence="9">Oligopeptide transporter 1</fullName>
    </recommendedName>
</protein>
<dbReference type="Pfam" id="PF00854">
    <property type="entry name" value="PTR2"/>
    <property type="match status" value="2"/>
</dbReference>
<dbReference type="Proteomes" id="UP000292052">
    <property type="component" value="Unassembled WGS sequence"/>
</dbReference>
<feature type="transmembrane region" description="Helical" evidence="11">
    <location>
        <begin position="181"/>
        <end position="200"/>
    </location>
</feature>
<dbReference type="PROSITE" id="PS01022">
    <property type="entry name" value="PTR2_1"/>
    <property type="match status" value="1"/>
</dbReference>
<name>A0A482VMV7_ASBVE</name>
<evidence type="ECO:0000313" key="13">
    <source>
        <dbReference type="Proteomes" id="UP000292052"/>
    </source>
</evidence>
<dbReference type="GO" id="GO:0022857">
    <property type="term" value="F:transmembrane transporter activity"/>
    <property type="evidence" value="ECO:0007669"/>
    <property type="project" value="InterPro"/>
</dbReference>
<feature type="non-terminal residue" evidence="12">
    <location>
        <position position="1"/>
    </location>
</feature>
<keyword evidence="7 11" id="KW-1133">Transmembrane helix</keyword>
<comment type="similarity">
    <text evidence="2 10">Belongs to the major facilitator superfamily. Proton-dependent oligopeptide transporter (POT/PTR) (TC 2.A.17) family.</text>
</comment>
<accession>A0A482VMV7</accession>
<keyword evidence="13" id="KW-1185">Reference proteome</keyword>
<organism evidence="12 13">
    <name type="scientific">Asbolus verrucosus</name>
    <name type="common">Desert ironclad beetle</name>
    <dbReference type="NCBI Taxonomy" id="1661398"/>
    <lineage>
        <taxon>Eukaryota</taxon>
        <taxon>Metazoa</taxon>
        <taxon>Ecdysozoa</taxon>
        <taxon>Arthropoda</taxon>
        <taxon>Hexapoda</taxon>
        <taxon>Insecta</taxon>
        <taxon>Pterygota</taxon>
        <taxon>Neoptera</taxon>
        <taxon>Endopterygota</taxon>
        <taxon>Coleoptera</taxon>
        <taxon>Polyphaga</taxon>
        <taxon>Cucujiformia</taxon>
        <taxon>Tenebrionidae</taxon>
        <taxon>Pimeliinae</taxon>
        <taxon>Asbolus</taxon>
    </lineage>
</organism>
<evidence type="ECO:0000256" key="10">
    <source>
        <dbReference type="RuleBase" id="RU003755"/>
    </source>
</evidence>
<dbReference type="GO" id="GO:0016020">
    <property type="term" value="C:membrane"/>
    <property type="evidence" value="ECO:0007669"/>
    <property type="project" value="UniProtKB-SubCell"/>
</dbReference>
<feature type="transmembrane region" description="Helical" evidence="11">
    <location>
        <begin position="308"/>
        <end position="326"/>
    </location>
</feature>
<evidence type="ECO:0000256" key="1">
    <source>
        <dbReference type="ARBA" id="ARBA00004141"/>
    </source>
</evidence>
<feature type="transmembrane region" description="Helical" evidence="11">
    <location>
        <begin position="622"/>
        <end position="641"/>
    </location>
</feature>
<evidence type="ECO:0000256" key="4">
    <source>
        <dbReference type="ARBA" id="ARBA00022692"/>
    </source>
</evidence>
<reference evidence="12 13" key="1">
    <citation type="submission" date="2017-03" db="EMBL/GenBank/DDBJ databases">
        <title>Genome of the blue death feigning beetle - Asbolus verrucosus.</title>
        <authorList>
            <person name="Rider S.D."/>
        </authorList>
    </citation>
    <scope>NUCLEOTIDE SEQUENCE [LARGE SCALE GENOMIC DNA]</scope>
    <source>
        <strain evidence="12">Butters</strain>
        <tissue evidence="12">Head and leg muscle</tissue>
    </source>
</reference>
<keyword evidence="4 10" id="KW-0812">Transmembrane</keyword>
<keyword evidence="8 11" id="KW-0472">Membrane</keyword>
<dbReference type="Gene3D" id="1.20.1250.20">
    <property type="entry name" value="MFS general substrate transporter like domains"/>
    <property type="match status" value="3"/>
</dbReference>
<evidence type="ECO:0000256" key="8">
    <source>
        <dbReference type="ARBA" id="ARBA00023136"/>
    </source>
</evidence>
<feature type="transmembrane region" description="Helical" evidence="11">
    <location>
        <begin position="76"/>
        <end position="95"/>
    </location>
</feature>
<evidence type="ECO:0000256" key="3">
    <source>
        <dbReference type="ARBA" id="ARBA00022448"/>
    </source>
</evidence>
<dbReference type="InterPro" id="IPR018456">
    <property type="entry name" value="PTR2_symporter_CS"/>
</dbReference>
<evidence type="ECO:0000256" key="6">
    <source>
        <dbReference type="ARBA" id="ARBA00022927"/>
    </source>
</evidence>